<dbReference type="Pfam" id="PF08276">
    <property type="entry name" value="PAN_2"/>
    <property type="match status" value="1"/>
</dbReference>
<dbReference type="InterPro" id="IPR000742">
    <property type="entry name" value="EGF"/>
</dbReference>
<evidence type="ECO:0000256" key="16">
    <source>
        <dbReference type="ARBA" id="ARBA00023180"/>
    </source>
</evidence>
<comment type="caution">
    <text evidence="27">The sequence shown here is derived from an EMBL/GenBank/DDBJ whole genome shotgun (WGS) entry which is preliminary data.</text>
</comment>
<dbReference type="PROSITE" id="PS00108">
    <property type="entry name" value="PROTEIN_KINASE_ST"/>
    <property type="match status" value="1"/>
</dbReference>
<dbReference type="Gene3D" id="2.90.10.10">
    <property type="entry name" value="Bulb-type lectin domain"/>
    <property type="match status" value="1"/>
</dbReference>
<feature type="domain" description="Apple" evidence="26">
    <location>
        <begin position="346"/>
        <end position="429"/>
    </location>
</feature>
<dbReference type="PROSITE" id="PS50927">
    <property type="entry name" value="BULB_LECTIN"/>
    <property type="match status" value="1"/>
</dbReference>
<evidence type="ECO:0000256" key="20">
    <source>
        <dbReference type="PROSITE-ProRule" id="PRU00076"/>
    </source>
</evidence>
<protein>
    <recommendedName>
        <fullName evidence="19">Receptor-like serine/threonine-protein kinase</fullName>
        <ecNumber evidence="19">2.7.11.1</ecNumber>
    </recommendedName>
</protein>
<dbReference type="PROSITE" id="PS50948">
    <property type="entry name" value="PAN"/>
    <property type="match status" value="1"/>
</dbReference>
<dbReference type="EC" id="2.7.11.1" evidence="19"/>
<dbReference type="Gene3D" id="1.10.510.10">
    <property type="entry name" value="Transferase(Phosphotransferase) domain 1"/>
    <property type="match status" value="1"/>
</dbReference>
<keyword evidence="7" id="KW-0732">Signal</keyword>
<evidence type="ECO:0000256" key="10">
    <source>
        <dbReference type="ARBA" id="ARBA00022777"/>
    </source>
</evidence>
<feature type="domain" description="Bulb-type lectin" evidence="25">
    <location>
        <begin position="26"/>
        <end position="150"/>
    </location>
</feature>
<keyword evidence="3 19" id="KW-0723">Serine/threonine-protein kinase</keyword>
<dbReference type="GO" id="GO:0030246">
    <property type="term" value="F:carbohydrate binding"/>
    <property type="evidence" value="ECO:0007669"/>
    <property type="project" value="UniProtKB-KW"/>
</dbReference>
<keyword evidence="4 20" id="KW-0245">EGF-like domain</keyword>
<dbReference type="CDD" id="cd00028">
    <property type="entry name" value="B_lectin"/>
    <property type="match status" value="1"/>
</dbReference>
<dbReference type="GO" id="GO:0048544">
    <property type="term" value="P:recognition of pollen"/>
    <property type="evidence" value="ECO:0007669"/>
    <property type="project" value="InterPro"/>
</dbReference>
<comment type="catalytic activity">
    <reaction evidence="17 19">
        <text>L-threonyl-[protein] + ATP = O-phospho-L-threonyl-[protein] + ADP + H(+)</text>
        <dbReference type="Rhea" id="RHEA:46608"/>
        <dbReference type="Rhea" id="RHEA-COMP:11060"/>
        <dbReference type="Rhea" id="RHEA-COMP:11605"/>
        <dbReference type="ChEBI" id="CHEBI:15378"/>
        <dbReference type="ChEBI" id="CHEBI:30013"/>
        <dbReference type="ChEBI" id="CHEBI:30616"/>
        <dbReference type="ChEBI" id="CHEBI:61977"/>
        <dbReference type="ChEBI" id="CHEBI:456216"/>
        <dbReference type="EC" id="2.7.11.1"/>
    </reaction>
</comment>
<evidence type="ECO:0000256" key="19">
    <source>
        <dbReference type="PIRNR" id="PIRNR000641"/>
    </source>
</evidence>
<dbReference type="InterPro" id="IPR008271">
    <property type="entry name" value="Ser/Thr_kinase_AS"/>
</dbReference>
<dbReference type="SUPFAM" id="SSF56112">
    <property type="entry name" value="Protein kinase-like (PK-like)"/>
    <property type="match status" value="1"/>
</dbReference>
<evidence type="ECO:0000313" key="28">
    <source>
        <dbReference type="Proteomes" id="UP001408789"/>
    </source>
</evidence>
<evidence type="ECO:0000259" key="25">
    <source>
        <dbReference type="PROSITE" id="PS50927"/>
    </source>
</evidence>
<sequence length="844" mass="94288">MHQNGDVYFLLSTLFIFLIFRFCISTDTITLTQPVKDGDILVSNGQTFSLGFFSPDVDSTNRFVGIWYNNVSEQTVVWVANRDRPIANSSGILSVDETGNLFLHEQDRSVAVWSTNVSGAVNGEFSAQLLDTGNLVVFQGLNNEAYSWQSFDDPSNTFLPGMKLGLDRKTGFNLVITSWKSYTNPGTGDFSHKMEIVGSPQLFLYQGVTKFWRTGSWTGRGWSGIPEMTNSFLFNVTYVNNNDEVVIVYLLSNSSIFTRLVVNESGTMERLSWNDGDRGWNGDWSAPRDRCDRYNHCGRFGFCDLYKPGVNFECDCLPGYEPESQQDWDLRDGLKGCKRKVGTRMCEVGDGFVEFRRVKVPDTSTARVNMSLGLEACRESCLGNCTCTGYASADISKGAGGGGCITWHGDMNDTRTFSDAGQSLYIRVDAAEFATYSSKGKNRSHKNRFLFIGLPTIASVFLLCTFFICCYIRKKKAKRNEDQDGFSFTNNMKSLEGPFKENGIGKNVDLHAFDLGAIVSATDNFSPSNKLGEGGFGSVYKGKLLNGQELAIKRLSQSSGQGMQEFKNEVTLIAKLQHRNLVRLFGYCFSKEEKMLVYEYLPNKGLDSFIFDQEKAPILDWKKRFQIIQGIARGLVYLHHDSRLRIIHRDLKASNVLLDTDLNPKISDFGMAKIFGGVDDEARTRRVVGTYGYMSPEYAMEGLFSVKSDVFSFGILVLEIISGRKNNSYYQENSLNLIGHVWDLWKQDKALTIVDSSLGDSFNAREVLFCIHVGILCVQELARDRPTMTGVTSMLSNQETILPSPNQPAFVFRKLNYGMDSTSASAGGVACSVCDDTITILHPR</sequence>
<keyword evidence="5 19" id="KW-0808">Transferase</keyword>
<dbReference type="Gene3D" id="3.30.200.20">
    <property type="entry name" value="Phosphorylase Kinase, domain 1"/>
    <property type="match status" value="1"/>
</dbReference>
<keyword evidence="10 19" id="KW-0418">Kinase</keyword>
<dbReference type="SUPFAM" id="SSF51110">
    <property type="entry name" value="alpha-D-mannose-specific plant lectins"/>
    <property type="match status" value="1"/>
</dbReference>
<keyword evidence="8" id="KW-0430">Lectin</keyword>
<dbReference type="InterPro" id="IPR003609">
    <property type="entry name" value="Pan_app"/>
</dbReference>
<dbReference type="PROSITE" id="PS50011">
    <property type="entry name" value="PROTEIN_KINASE_DOM"/>
    <property type="match status" value="1"/>
</dbReference>
<evidence type="ECO:0000256" key="18">
    <source>
        <dbReference type="ARBA" id="ARBA00048679"/>
    </source>
</evidence>
<dbReference type="PROSITE" id="PS50026">
    <property type="entry name" value="EGF_3"/>
    <property type="match status" value="1"/>
</dbReference>
<evidence type="ECO:0000256" key="11">
    <source>
        <dbReference type="ARBA" id="ARBA00022840"/>
    </source>
</evidence>
<dbReference type="Pfam" id="PF00954">
    <property type="entry name" value="S_locus_glycop"/>
    <property type="match status" value="1"/>
</dbReference>
<dbReference type="Pfam" id="PF01453">
    <property type="entry name" value="B_lectin"/>
    <property type="match status" value="1"/>
</dbReference>
<comment type="subcellular location">
    <subcellularLocation>
        <location evidence="1">Cell membrane</location>
        <topology evidence="1">Single-pass type I membrane protein</topology>
    </subcellularLocation>
</comment>
<evidence type="ECO:0000256" key="14">
    <source>
        <dbReference type="ARBA" id="ARBA00023157"/>
    </source>
</evidence>
<evidence type="ECO:0000256" key="9">
    <source>
        <dbReference type="ARBA" id="ARBA00022741"/>
    </source>
</evidence>
<dbReference type="PIRSF" id="PIRSF000641">
    <property type="entry name" value="SRK"/>
    <property type="match status" value="1"/>
</dbReference>
<keyword evidence="6 22" id="KW-0812">Transmembrane</keyword>
<dbReference type="GO" id="GO:0005524">
    <property type="term" value="F:ATP binding"/>
    <property type="evidence" value="ECO:0007669"/>
    <property type="project" value="UniProtKB-UniRule"/>
</dbReference>
<evidence type="ECO:0000259" key="26">
    <source>
        <dbReference type="PROSITE" id="PS50948"/>
    </source>
</evidence>
<evidence type="ECO:0000313" key="27">
    <source>
        <dbReference type="EMBL" id="KAK9068577.1"/>
    </source>
</evidence>
<name>A0AAP0H1R6_9ASTR</name>
<feature type="binding site" evidence="21">
    <location>
        <position position="553"/>
    </location>
    <ligand>
        <name>ATP</name>
        <dbReference type="ChEBI" id="CHEBI:30616"/>
    </ligand>
</feature>
<dbReference type="InterPro" id="IPR000719">
    <property type="entry name" value="Prot_kinase_dom"/>
</dbReference>
<evidence type="ECO:0000256" key="8">
    <source>
        <dbReference type="ARBA" id="ARBA00022734"/>
    </source>
</evidence>
<evidence type="ECO:0000256" key="6">
    <source>
        <dbReference type="ARBA" id="ARBA00022692"/>
    </source>
</evidence>
<comment type="caution">
    <text evidence="20">Lacks conserved residue(s) required for the propagation of feature annotation.</text>
</comment>
<dbReference type="Pfam" id="PF07714">
    <property type="entry name" value="PK_Tyr_Ser-Thr"/>
    <property type="match status" value="1"/>
</dbReference>
<dbReference type="InterPro" id="IPR001245">
    <property type="entry name" value="Ser-Thr/Tyr_kinase_cat_dom"/>
</dbReference>
<dbReference type="InterPro" id="IPR024171">
    <property type="entry name" value="SRK-like_kinase"/>
</dbReference>
<evidence type="ECO:0000256" key="13">
    <source>
        <dbReference type="ARBA" id="ARBA00023136"/>
    </source>
</evidence>
<dbReference type="SMART" id="SM00108">
    <property type="entry name" value="B_lectin"/>
    <property type="match status" value="1"/>
</dbReference>
<dbReference type="InterPro" id="IPR017441">
    <property type="entry name" value="Protein_kinase_ATP_BS"/>
</dbReference>
<dbReference type="InterPro" id="IPR001480">
    <property type="entry name" value="Bulb-type_lectin_dom"/>
</dbReference>
<feature type="domain" description="Protein kinase" evidence="23">
    <location>
        <begin position="525"/>
        <end position="775"/>
    </location>
</feature>
<gene>
    <name evidence="27" type="ORF">SSX86_012692</name>
</gene>
<evidence type="ECO:0000259" key="23">
    <source>
        <dbReference type="PROSITE" id="PS50011"/>
    </source>
</evidence>
<comment type="catalytic activity">
    <reaction evidence="18 19">
        <text>L-seryl-[protein] + ATP = O-phospho-L-seryl-[protein] + ADP + H(+)</text>
        <dbReference type="Rhea" id="RHEA:17989"/>
        <dbReference type="Rhea" id="RHEA-COMP:9863"/>
        <dbReference type="Rhea" id="RHEA-COMP:11604"/>
        <dbReference type="ChEBI" id="CHEBI:15378"/>
        <dbReference type="ChEBI" id="CHEBI:29999"/>
        <dbReference type="ChEBI" id="CHEBI:30616"/>
        <dbReference type="ChEBI" id="CHEBI:83421"/>
        <dbReference type="ChEBI" id="CHEBI:456216"/>
        <dbReference type="EC" id="2.7.11.1"/>
    </reaction>
</comment>
<evidence type="ECO:0000256" key="22">
    <source>
        <dbReference type="SAM" id="Phobius"/>
    </source>
</evidence>
<dbReference type="InterPro" id="IPR011009">
    <property type="entry name" value="Kinase-like_dom_sf"/>
</dbReference>
<keyword evidence="2" id="KW-1003">Cell membrane</keyword>
<evidence type="ECO:0000256" key="2">
    <source>
        <dbReference type="ARBA" id="ARBA00022475"/>
    </source>
</evidence>
<keyword evidence="13 22" id="KW-0472">Membrane</keyword>
<evidence type="ECO:0000256" key="7">
    <source>
        <dbReference type="ARBA" id="ARBA00022729"/>
    </source>
</evidence>
<feature type="domain" description="EGF-like" evidence="24">
    <location>
        <begin position="287"/>
        <end position="326"/>
    </location>
</feature>
<keyword evidence="12 22" id="KW-1133">Transmembrane helix</keyword>
<dbReference type="PROSITE" id="PS00107">
    <property type="entry name" value="PROTEIN_KINASE_ATP"/>
    <property type="match status" value="1"/>
</dbReference>
<dbReference type="Proteomes" id="UP001408789">
    <property type="component" value="Unassembled WGS sequence"/>
</dbReference>
<keyword evidence="11 19" id="KW-0067">ATP-binding</keyword>
<evidence type="ECO:0000256" key="4">
    <source>
        <dbReference type="ARBA" id="ARBA00022536"/>
    </source>
</evidence>
<dbReference type="SMART" id="SM00220">
    <property type="entry name" value="S_TKc"/>
    <property type="match status" value="1"/>
</dbReference>
<dbReference type="InterPro" id="IPR036426">
    <property type="entry name" value="Bulb-type_lectin_dom_sf"/>
</dbReference>
<evidence type="ECO:0000256" key="17">
    <source>
        <dbReference type="ARBA" id="ARBA00047899"/>
    </source>
</evidence>
<evidence type="ECO:0000256" key="3">
    <source>
        <dbReference type="ARBA" id="ARBA00022527"/>
    </source>
</evidence>
<keyword evidence="16" id="KW-0325">Glycoprotein</keyword>
<organism evidence="27 28">
    <name type="scientific">Deinandra increscens subsp. villosa</name>
    <dbReference type="NCBI Taxonomy" id="3103831"/>
    <lineage>
        <taxon>Eukaryota</taxon>
        <taxon>Viridiplantae</taxon>
        <taxon>Streptophyta</taxon>
        <taxon>Embryophyta</taxon>
        <taxon>Tracheophyta</taxon>
        <taxon>Spermatophyta</taxon>
        <taxon>Magnoliopsida</taxon>
        <taxon>eudicotyledons</taxon>
        <taxon>Gunneridae</taxon>
        <taxon>Pentapetalae</taxon>
        <taxon>asterids</taxon>
        <taxon>campanulids</taxon>
        <taxon>Asterales</taxon>
        <taxon>Asteraceae</taxon>
        <taxon>Asteroideae</taxon>
        <taxon>Heliantheae alliance</taxon>
        <taxon>Madieae</taxon>
        <taxon>Madiinae</taxon>
        <taxon>Deinandra</taxon>
    </lineage>
</organism>
<dbReference type="PANTHER" id="PTHR27002">
    <property type="entry name" value="RECEPTOR-LIKE SERINE/THREONINE-PROTEIN KINASE SD1-8"/>
    <property type="match status" value="1"/>
</dbReference>
<dbReference type="InterPro" id="IPR000858">
    <property type="entry name" value="S_locus_glycoprot_dom"/>
</dbReference>
<keyword evidence="9 19" id="KW-0547">Nucleotide-binding</keyword>
<dbReference type="GO" id="GO:0004674">
    <property type="term" value="F:protein serine/threonine kinase activity"/>
    <property type="evidence" value="ECO:0007669"/>
    <property type="project" value="UniProtKB-KW"/>
</dbReference>
<feature type="disulfide bond" evidence="20">
    <location>
        <begin position="297"/>
        <end position="314"/>
    </location>
</feature>
<dbReference type="PANTHER" id="PTHR27002:SF932">
    <property type="entry name" value="RECEPTOR-LIKE SERINE_THREONINE-PROTEIN KINASE"/>
    <property type="match status" value="1"/>
</dbReference>
<comment type="similarity">
    <text evidence="19">Belongs to the protein kinase superfamily. Ser/Thr protein kinase family.</text>
</comment>
<keyword evidence="28" id="KW-1185">Reference proteome</keyword>
<evidence type="ECO:0000256" key="15">
    <source>
        <dbReference type="ARBA" id="ARBA00023170"/>
    </source>
</evidence>
<dbReference type="EMBL" id="JBCNJP010000014">
    <property type="protein sequence ID" value="KAK9068577.1"/>
    <property type="molecule type" value="Genomic_DNA"/>
</dbReference>
<dbReference type="SMART" id="SM00473">
    <property type="entry name" value="PAN_AP"/>
    <property type="match status" value="1"/>
</dbReference>
<keyword evidence="14 20" id="KW-1015">Disulfide bond</keyword>
<keyword evidence="15" id="KW-0675">Receptor</keyword>
<evidence type="ECO:0000256" key="1">
    <source>
        <dbReference type="ARBA" id="ARBA00004251"/>
    </source>
</evidence>
<evidence type="ECO:0000256" key="12">
    <source>
        <dbReference type="ARBA" id="ARBA00022989"/>
    </source>
</evidence>
<accession>A0AAP0H1R6</accession>
<dbReference type="FunFam" id="3.30.200.20:FF:000330">
    <property type="entry name" value="G-type lectin S-receptor-like serine/threonine-protein kinase At4g03230"/>
    <property type="match status" value="1"/>
</dbReference>
<dbReference type="CDD" id="cd14066">
    <property type="entry name" value="STKc_IRAK"/>
    <property type="match status" value="1"/>
</dbReference>
<reference evidence="27 28" key="1">
    <citation type="submission" date="2024-04" db="EMBL/GenBank/DDBJ databases">
        <title>The reference genome of an endangered Asteraceae, Deinandra increscens subsp. villosa, native to the Central Coast of California.</title>
        <authorList>
            <person name="Guilliams M."/>
            <person name="Hasenstab-Lehman K."/>
            <person name="Meyer R."/>
            <person name="Mcevoy S."/>
        </authorList>
    </citation>
    <scope>NUCLEOTIDE SEQUENCE [LARGE SCALE GENOMIC DNA]</scope>
    <source>
        <tissue evidence="27">Leaf</tissue>
    </source>
</reference>
<proteinExistence type="inferred from homology"/>
<dbReference type="AlphaFoldDB" id="A0AAP0H1R6"/>
<evidence type="ECO:0000259" key="24">
    <source>
        <dbReference type="PROSITE" id="PS50026"/>
    </source>
</evidence>
<dbReference type="GO" id="GO:0005886">
    <property type="term" value="C:plasma membrane"/>
    <property type="evidence" value="ECO:0007669"/>
    <property type="project" value="UniProtKB-SubCell"/>
</dbReference>
<dbReference type="CDD" id="cd01098">
    <property type="entry name" value="PAN_AP_plant"/>
    <property type="match status" value="1"/>
</dbReference>
<evidence type="ECO:0000256" key="5">
    <source>
        <dbReference type="ARBA" id="ARBA00022679"/>
    </source>
</evidence>
<dbReference type="FunFam" id="1.10.510.10:FF:000060">
    <property type="entry name" value="G-type lectin S-receptor-like serine/threonine-protein kinase"/>
    <property type="match status" value="1"/>
</dbReference>
<feature type="transmembrane region" description="Helical" evidence="22">
    <location>
        <begin position="449"/>
        <end position="472"/>
    </location>
</feature>
<dbReference type="FunFam" id="2.90.10.10:FF:000005">
    <property type="entry name" value="G-type lectin S-receptor-like serine/threonine-protein kinase"/>
    <property type="match status" value="1"/>
</dbReference>
<evidence type="ECO:0000256" key="21">
    <source>
        <dbReference type="PROSITE-ProRule" id="PRU10141"/>
    </source>
</evidence>